<accession>A0A2Z3H980</accession>
<dbReference type="AlphaFoldDB" id="A0A2Z3H980"/>
<protein>
    <recommendedName>
        <fullName evidence="3">DUF3352 domain-containing protein</fullName>
    </recommendedName>
</protein>
<evidence type="ECO:0008006" key="3">
    <source>
        <dbReference type="Google" id="ProtNLM"/>
    </source>
</evidence>
<sequence length="609" mass="63149">MADVFPANTLAYVELHNPAELGPQVAAVLKGTPLQDSVPFIHGKKDEAKTLPELRAKEDLAALALFASPEVVAEFRKLGGVAVGLLGFTERGEPEFALAVLTGDSAAAGLAARAFVTATPNVRTVGEVSKVPVFQRRQPVVTYDMNGTPKLSGEKPKEEPRDLTYAYTPGLFVVGTSKAALAPVIKRFRAEEKDALGATAGFKEAAAEYRKPGLFFYAAAPGFFAAASVADRARGADTGADLLAWLKLTTNPKALKSIAGNARVRDGGLSLVAGGRFDPAEKSPLVDFFSGPGVKVEALHHARKPAAFAATMTLPEKDRAAALIGFLDALAKGAGQLGRLPGDIAKDIGVKHKVAVNDLLAKVNAVTVVVPAKPDLPKGATPVPMFVIHTADASAAAALEDLVPKLIAEIAGEPAPAQPSTETVGGVQVRSLAGTGLPWRAAVHYARKDAVLAWGLDRKLVAAALTPDAAGSVVGEKGGTVPPGAALAGAFDLGALVGALGEKPANGPIRPAPPAPAPGTVTELIPPDVLLKDADKARAALTAAFGQLPPAAVTVRRDRDRLLFEVFQPKITDGGLKPVVDAWLDLFDKELSLRDPSRSAPGFLPPPER</sequence>
<reference evidence="1 2" key="1">
    <citation type="submission" date="2018-01" db="EMBL/GenBank/DDBJ databases">
        <title>G. obscuriglobus.</title>
        <authorList>
            <person name="Franke J."/>
            <person name="Blomberg W."/>
            <person name="Selmecki A."/>
        </authorList>
    </citation>
    <scope>NUCLEOTIDE SEQUENCE [LARGE SCALE GENOMIC DNA]</scope>
    <source>
        <strain evidence="1 2">DSM 5831</strain>
    </source>
</reference>
<dbReference type="Proteomes" id="UP000245802">
    <property type="component" value="Chromosome"/>
</dbReference>
<name>A0A2Z3H980_9BACT</name>
<dbReference type="EMBL" id="CP025958">
    <property type="protein sequence ID" value="AWM39565.1"/>
    <property type="molecule type" value="Genomic_DNA"/>
</dbReference>
<keyword evidence="2" id="KW-1185">Reference proteome</keyword>
<evidence type="ECO:0000313" key="2">
    <source>
        <dbReference type="Proteomes" id="UP000245802"/>
    </source>
</evidence>
<organism evidence="1 2">
    <name type="scientific">Gemmata obscuriglobus</name>
    <dbReference type="NCBI Taxonomy" id="114"/>
    <lineage>
        <taxon>Bacteria</taxon>
        <taxon>Pseudomonadati</taxon>
        <taxon>Planctomycetota</taxon>
        <taxon>Planctomycetia</taxon>
        <taxon>Gemmatales</taxon>
        <taxon>Gemmataceae</taxon>
        <taxon>Gemmata</taxon>
    </lineage>
</organism>
<gene>
    <name evidence="1" type="ORF">C1280_22920</name>
</gene>
<evidence type="ECO:0000313" key="1">
    <source>
        <dbReference type="EMBL" id="AWM39565.1"/>
    </source>
</evidence>
<proteinExistence type="predicted"/>
<dbReference type="KEGG" id="gog:C1280_22920"/>